<comment type="function">
    <text evidence="14">DNA ligase that seals nicks in double-stranded DNA during DNA replication, DNA recombination and DNA repair.</text>
</comment>
<organism evidence="17 18">
    <name type="scientific">Halogeometricum limi</name>
    <dbReference type="NCBI Taxonomy" id="555875"/>
    <lineage>
        <taxon>Archaea</taxon>
        <taxon>Methanobacteriati</taxon>
        <taxon>Methanobacteriota</taxon>
        <taxon>Stenosarchaea group</taxon>
        <taxon>Halobacteria</taxon>
        <taxon>Halobacteriales</taxon>
        <taxon>Haloferacaceae</taxon>
        <taxon>Halogeometricum</taxon>
    </lineage>
</organism>
<evidence type="ECO:0000256" key="6">
    <source>
        <dbReference type="ARBA" id="ARBA00022723"/>
    </source>
</evidence>
<dbReference type="SUPFAM" id="SSF117018">
    <property type="entry name" value="ATP-dependent DNA ligase DNA-binding domain"/>
    <property type="match status" value="1"/>
</dbReference>
<dbReference type="GO" id="GO:0006281">
    <property type="term" value="P:DNA repair"/>
    <property type="evidence" value="ECO:0007669"/>
    <property type="project" value="UniProtKB-UniRule"/>
</dbReference>
<keyword evidence="8 14" id="KW-0227">DNA damage</keyword>
<dbReference type="PANTHER" id="PTHR45674">
    <property type="entry name" value="DNA LIGASE 1/3 FAMILY MEMBER"/>
    <property type="match status" value="1"/>
</dbReference>
<accession>A0A1I6IDV2</accession>
<evidence type="ECO:0000256" key="10">
    <source>
        <dbReference type="ARBA" id="ARBA00022842"/>
    </source>
</evidence>
<evidence type="ECO:0000256" key="8">
    <source>
        <dbReference type="ARBA" id="ARBA00022763"/>
    </source>
</evidence>
<dbReference type="InterPro" id="IPR036599">
    <property type="entry name" value="DNA_ligase_N_sf"/>
</dbReference>
<dbReference type="Gene3D" id="1.10.3260.10">
    <property type="entry name" value="DNA ligase, ATP-dependent, N-terminal domain"/>
    <property type="match status" value="1"/>
</dbReference>
<dbReference type="GO" id="GO:0005524">
    <property type="term" value="F:ATP binding"/>
    <property type="evidence" value="ECO:0007669"/>
    <property type="project" value="UniProtKB-UniRule"/>
</dbReference>
<comment type="catalytic activity">
    <reaction evidence="14">
        <text>ATP + (deoxyribonucleotide)n-3'-hydroxyl + 5'-phospho-(deoxyribonucleotide)m = (deoxyribonucleotide)n+m + AMP + diphosphate.</text>
        <dbReference type="EC" id="6.5.1.1"/>
    </reaction>
</comment>
<name>A0A1I6IDV2_9EURY</name>
<dbReference type="GO" id="GO:0006273">
    <property type="term" value="P:lagging strand elongation"/>
    <property type="evidence" value="ECO:0007669"/>
    <property type="project" value="TreeGrafter"/>
</dbReference>
<comment type="similarity">
    <text evidence="1 14 15">Belongs to the ATP-dependent DNA ligase family.</text>
</comment>
<dbReference type="GO" id="GO:0003677">
    <property type="term" value="F:DNA binding"/>
    <property type="evidence" value="ECO:0007669"/>
    <property type="project" value="InterPro"/>
</dbReference>
<feature type="binding site" evidence="14">
    <location>
        <position position="304"/>
    </location>
    <ligand>
        <name>ATP</name>
        <dbReference type="ChEBI" id="CHEBI:30616"/>
    </ligand>
</feature>
<dbReference type="NCBIfam" id="TIGR00574">
    <property type="entry name" value="dnl1"/>
    <property type="match status" value="1"/>
</dbReference>
<keyword evidence="12 14" id="KW-0234">DNA repair</keyword>
<evidence type="ECO:0000256" key="12">
    <source>
        <dbReference type="ARBA" id="ARBA00023204"/>
    </source>
</evidence>
<dbReference type="SUPFAM" id="SSF56091">
    <property type="entry name" value="DNA ligase/mRNA capping enzyme, catalytic domain"/>
    <property type="match status" value="1"/>
</dbReference>
<keyword evidence="7 14" id="KW-0547">Nucleotide-binding</keyword>
<evidence type="ECO:0000256" key="14">
    <source>
        <dbReference type="HAMAP-Rule" id="MF_00407"/>
    </source>
</evidence>
<feature type="binding site" evidence="14">
    <location>
        <position position="274"/>
    </location>
    <ligand>
        <name>ATP</name>
        <dbReference type="ChEBI" id="CHEBI:30616"/>
    </ligand>
</feature>
<comment type="cofactor">
    <cofactor evidence="14">
        <name>Mg(2+)</name>
        <dbReference type="ChEBI" id="CHEBI:18420"/>
    </cofactor>
</comment>
<dbReference type="CDD" id="cd07901">
    <property type="entry name" value="Adenylation_DNA_ligase_Arch_LigB"/>
    <property type="match status" value="1"/>
</dbReference>
<dbReference type="PROSITE" id="PS00333">
    <property type="entry name" value="DNA_LIGASE_A2"/>
    <property type="match status" value="1"/>
</dbReference>
<feature type="active site" description="N6-AMP-lysine intermediate" evidence="14">
    <location>
        <position position="254"/>
    </location>
</feature>
<gene>
    <name evidence="14" type="primary">lig</name>
    <name evidence="17" type="ORF">SAMN04488124_3119</name>
</gene>
<evidence type="ECO:0000313" key="17">
    <source>
        <dbReference type="EMBL" id="SFR64945.1"/>
    </source>
</evidence>
<feature type="binding site" evidence="14">
    <location>
        <position position="252"/>
    </location>
    <ligand>
        <name>ATP</name>
        <dbReference type="ChEBI" id="CHEBI:30616"/>
    </ligand>
</feature>
<keyword evidence="3 14" id="KW-0436">Ligase</keyword>
<evidence type="ECO:0000256" key="5">
    <source>
        <dbReference type="ARBA" id="ARBA00022705"/>
    </source>
</evidence>
<feature type="binding site" evidence="14">
    <location>
        <position position="350"/>
    </location>
    <ligand>
        <name>ATP</name>
        <dbReference type="ChEBI" id="CHEBI:30616"/>
    </ligand>
</feature>
<keyword evidence="11 14" id="KW-0233">DNA recombination</keyword>
<protein>
    <recommendedName>
        <fullName evidence="2 14">DNA ligase</fullName>
        <ecNumber evidence="14">6.5.1.1</ecNumber>
    </recommendedName>
    <alternativeName>
        <fullName evidence="14">Polydeoxyribonucleotide synthase [ATP]</fullName>
    </alternativeName>
</protein>
<dbReference type="RefSeq" id="WP_089882631.1">
    <property type="nucleotide sequence ID" value="NZ_FOYS01000005.1"/>
</dbReference>
<evidence type="ECO:0000313" key="18">
    <source>
        <dbReference type="Proteomes" id="UP000243250"/>
    </source>
</evidence>
<dbReference type="InterPro" id="IPR012309">
    <property type="entry name" value="DNA_ligase_ATP-dep_C"/>
</dbReference>
<dbReference type="GO" id="GO:0071897">
    <property type="term" value="P:DNA biosynthetic process"/>
    <property type="evidence" value="ECO:0007669"/>
    <property type="project" value="InterPro"/>
</dbReference>
<keyword evidence="18" id="KW-1185">Reference proteome</keyword>
<evidence type="ECO:0000256" key="13">
    <source>
        <dbReference type="ARBA" id="ARBA00023306"/>
    </source>
</evidence>
<sequence length="572" mass="62994">MEHTALVDVYDRLSSTSSNNEKRDVVAEAFAESDAHLWRLVVLVRGRLFPAHDRRELGVSSRLTLEAVLTATGAPEDEVRERWRQTGDLGDAAAWAVENGGQQTLFSETLTVGRVHDGLRELADFEGDGSQGRRVDALAGLVSVATPDEARYVVRTALGHMRVGVGEGTIRDAIAVAFLDGGDDAVSAVERAYQVTNDFAVVAETARDGGRDALAELDVELFRPIQSMLAEKAESLAEGLADAAADGRVRYEYKYDGIRIQVHVGGDDVRLFTRRLEDVTAQFPDVVRAMERGVTAENAIFDGELVGYTPETIAGDDRTPVVFQELSRRVKRESDVEATSREIPVVVHLFDCLYDGETLLDDPAAERYERLVAAFDSVEPEFDDGVAGLELATTATVSPDDPDPAAALYEEALERGHEGLMLKNPDATYQPGRRVGRLLKLKPTMEPLDVVVVRAKYSEGRRSELLGRLYLACYDAQSDELREVGRLSTGYTDDELRALTDRLESLATTRDGRLVEVDPEVVLEVEYEEIQSSTEYDSGYALRFPRFLGVREDLGPADADTLERVDSLFDAQ</sequence>
<dbReference type="OrthoDB" id="31274at2157"/>
<dbReference type="InterPro" id="IPR022865">
    <property type="entry name" value="DNA_ligae_ATP-dep_bac/arc"/>
</dbReference>
<dbReference type="InterPro" id="IPR000977">
    <property type="entry name" value="DNA_ligase_ATP-dep"/>
</dbReference>
<feature type="domain" description="ATP-dependent DNA ligase family profile" evidence="16">
    <location>
        <begin position="338"/>
        <end position="475"/>
    </location>
</feature>
<dbReference type="PROSITE" id="PS50160">
    <property type="entry name" value="DNA_LIGASE_A3"/>
    <property type="match status" value="1"/>
</dbReference>
<dbReference type="PANTHER" id="PTHR45674:SF7">
    <property type="entry name" value="DNA LIGASE"/>
    <property type="match status" value="1"/>
</dbReference>
<evidence type="ECO:0000256" key="3">
    <source>
        <dbReference type="ARBA" id="ARBA00022598"/>
    </source>
</evidence>
<dbReference type="PROSITE" id="PS00697">
    <property type="entry name" value="DNA_LIGASE_A1"/>
    <property type="match status" value="1"/>
</dbReference>
<dbReference type="InterPro" id="IPR012340">
    <property type="entry name" value="NA-bd_OB-fold"/>
</dbReference>
<evidence type="ECO:0000256" key="11">
    <source>
        <dbReference type="ARBA" id="ARBA00023172"/>
    </source>
</evidence>
<feature type="binding site" evidence="14">
    <location>
        <position position="259"/>
    </location>
    <ligand>
        <name>ATP</name>
        <dbReference type="ChEBI" id="CHEBI:30616"/>
    </ligand>
</feature>
<dbReference type="Pfam" id="PF04675">
    <property type="entry name" value="DNA_ligase_A_N"/>
    <property type="match status" value="1"/>
</dbReference>
<feature type="binding site" evidence="14">
    <location>
        <position position="434"/>
    </location>
    <ligand>
        <name>ATP</name>
        <dbReference type="ChEBI" id="CHEBI:30616"/>
    </ligand>
</feature>
<evidence type="ECO:0000256" key="2">
    <source>
        <dbReference type="ARBA" id="ARBA00013308"/>
    </source>
</evidence>
<dbReference type="FunFam" id="1.10.3260.10:FF:000007">
    <property type="entry name" value="DNA ligase"/>
    <property type="match status" value="1"/>
</dbReference>
<dbReference type="GO" id="GO:0051301">
    <property type="term" value="P:cell division"/>
    <property type="evidence" value="ECO:0007669"/>
    <property type="project" value="UniProtKB-KW"/>
</dbReference>
<keyword evidence="6 14" id="KW-0479">Metal-binding</keyword>
<dbReference type="Gene3D" id="2.40.50.140">
    <property type="entry name" value="Nucleic acid-binding proteins"/>
    <property type="match status" value="1"/>
</dbReference>
<dbReference type="STRING" id="555875.SAMN04488124_3119"/>
<dbReference type="InterPro" id="IPR016059">
    <property type="entry name" value="DNA_ligase_ATP-dep_CS"/>
</dbReference>
<dbReference type="Pfam" id="PF04679">
    <property type="entry name" value="DNA_ligase_A_C"/>
    <property type="match status" value="1"/>
</dbReference>
<evidence type="ECO:0000256" key="4">
    <source>
        <dbReference type="ARBA" id="ARBA00022618"/>
    </source>
</evidence>
<dbReference type="EMBL" id="FOYS01000005">
    <property type="protein sequence ID" value="SFR64945.1"/>
    <property type="molecule type" value="Genomic_DNA"/>
</dbReference>
<feature type="binding site" evidence="14">
    <location>
        <position position="440"/>
    </location>
    <ligand>
        <name>ATP</name>
        <dbReference type="ChEBI" id="CHEBI:30616"/>
    </ligand>
</feature>
<proteinExistence type="inferred from homology"/>
<dbReference type="Pfam" id="PF01068">
    <property type="entry name" value="DNA_ligase_A_M"/>
    <property type="match status" value="1"/>
</dbReference>
<keyword evidence="9 14" id="KW-0067">ATP-binding</keyword>
<dbReference type="GO" id="GO:0003910">
    <property type="term" value="F:DNA ligase (ATP) activity"/>
    <property type="evidence" value="ECO:0007669"/>
    <property type="project" value="UniProtKB-UniRule"/>
</dbReference>
<evidence type="ECO:0000256" key="15">
    <source>
        <dbReference type="RuleBase" id="RU004196"/>
    </source>
</evidence>
<dbReference type="EC" id="6.5.1.1" evidence="14"/>
<evidence type="ECO:0000256" key="7">
    <source>
        <dbReference type="ARBA" id="ARBA00022741"/>
    </source>
</evidence>
<dbReference type="GO" id="GO:0006310">
    <property type="term" value="P:DNA recombination"/>
    <property type="evidence" value="ECO:0007669"/>
    <property type="project" value="UniProtKB-UniRule"/>
</dbReference>
<dbReference type="GO" id="GO:0046872">
    <property type="term" value="F:metal ion binding"/>
    <property type="evidence" value="ECO:0007669"/>
    <property type="project" value="UniProtKB-KW"/>
</dbReference>
<evidence type="ECO:0000256" key="1">
    <source>
        <dbReference type="ARBA" id="ARBA00007572"/>
    </source>
</evidence>
<keyword evidence="4 14" id="KW-0132">Cell division</keyword>
<evidence type="ECO:0000256" key="9">
    <source>
        <dbReference type="ARBA" id="ARBA00022840"/>
    </source>
</evidence>
<evidence type="ECO:0000259" key="16">
    <source>
        <dbReference type="PROSITE" id="PS50160"/>
    </source>
</evidence>
<dbReference type="InterPro" id="IPR012308">
    <property type="entry name" value="DNA_ligase_ATP-dep_N"/>
</dbReference>
<keyword evidence="10 14" id="KW-0460">Magnesium</keyword>
<dbReference type="Gene3D" id="3.30.470.30">
    <property type="entry name" value="DNA ligase/mRNA capping enzyme"/>
    <property type="match status" value="1"/>
</dbReference>
<keyword evidence="5 14" id="KW-0235">DNA replication</keyword>
<keyword evidence="13 14" id="KW-0131">Cell cycle</keyword>
<dbReference type="HAMAP" id="MF_00407">
    <property type="entry name" value="DNA_ligase"/>
    <property type="match status" value="1"/>
</dbReference>
<dbReference type="InterPro" id="IPR012310">
    <property type="entry name" value="DNA_ligase_ATP-dep_cent"/>
</dbReference>
<dbReference type="AlphaFoldDB" id="A0A1I6IDV2"/>
<reference evidence="18" key="1">
    <citation type="submission" date="2016-10" db="EMBL/GenBank/DDBJ databases">
        <authorList>
            <person name="Varghese N."/>
            <person name="Submissions S."/>
        </authorList>
    </citation>
    <scope>NUCLEOTIDE SEQUENCE [LARGE SCALE GENOMIC DNA]</scope>
    <source>
        <strain evidence="18">CGMCC 1.8711</strain>
    </source>
</reference>
<dbReference type="Proteomes" id="UP000243250">
    <property type="component" value="Unassembled WGS sequence"/>
</dbReference>
<dbReference type="InterPro" id="IPR050191">
    <property type="entry name" value="ATP-dep_DNA_ligase"/>
</dbReference>
<dbReference type="SUPFAM" id="SSF50249">
    <property type="entry name" value="Nucleic acid-binding proteins"/>
    <property type="match status" value="1"/>
</dbReference>